<evidence type="ECO:0000313" key="2">
    <source>
        <dbReference type="Proteomes" id="UP000292085"/>
    </source>
</evidence>
<dbReference type="EMBL" id="SGIS01000025">
    <property type="protein sequence ID" value="RZF63482.1"/>
    <property type="molecule type" value="Genomic_DNA"/>
</dbReference>
<keyword evidence="2" id="KW-1185">Reference proteome</keyword>
<accession>A0A4Q6Y006</accession>
<name>A0A4Q6Y006_9SPHN</name>
<proteinExistence type="predicted"/>
<reference evidence="1 2" key="1">
    <citation type="submission" date="2019-02" db="EMBL/GenBank/DDBJ databases">
        <authorList>
            <person name="Li Y."/>
        </authorList>
    </citation>
    <scope>NUCLEOTIDE SEQUENCE [LARGE SCALE GENOMIC DNA]</scope>
    <source>
        <strain evidence="1 2">3-7</strain>
    </source>
</reference>
<protein>
    <submittedName>
        <fullName evidence="1">Uncharacterized protein</fullName>
    </submittedName>
</protein>
<comment type="caution">
    <text evidence="1">The sequence shown here is derived from an EMBL/GenBank/DDBJ whole genome shotgun (WGS) entry which is preliminary data.</text>
</comment>
<organism evidence="1 2">
    <name type="scientific">Sphingomonas populi</name>
    <dbReference type="NCBI Taxonomy" id="2484750"/>
    <lineage>
        <taxon>Bacteria</taxon>
        <taxon>Pseudomonadati</taxon>
        <taxon>Pseudomonadota</taxon>
        <taxon>Alphaproteobacteria</taxon>
        <taxon>Sphingomonadales</taxon>
        <taxon>Sphingomonadaceae</taxon>
        <taxon>Sphingomonas</taxon>
    </lineage>
</organism>
<evidence type="ECO:0000313" key="1">
    <source>
        <dbReference type="EMBL" id="RZF63482.1"/>
    </source>
</evidence>
<dbReference type="Proteomes" id="UP000292085">
    <property type="component" value="Unassembled WGS sequence"/>
</dbReference>
<sequence>MTEILQTHRTIAMANLPLDAEIRDRGRGRELLERDLFFAADGVGRQRDGERSERGEAGARICGQLATAFPYRKSDRGPSPSCRAPVERG</sequence>
<dbReference type="AlphaFoldDB" id="A0A4Q6Y006"/>
<gene>
    <name evidence="1" type="ORF">EWE75_15670</name>
</gene>